<gene>
    <name evidence="1" type="ORF">LCGC14_2757300</name>
</gene>
<dbReference type="AlphaFoldDB" id="A0A0F8ZLX4"/>
<accession>A0A0F8ZLX4</accession>
<protein>
    <submittedName>
        <fullName evidence="1">Uncharacterized protein</fullName>
    </submittedName>
</protein>
<reference evidence="1" key="1">
    <citation type="journal article" date="2015" name="Nature">
        <title>Complex archaea that bridge the gap between prokaryotes and eukaryotes.</title>
        <authorList>
            <person name="Spang A."/>
            <person name="Saw J.H."/>
            <person name="Jorgensen S.L."/>
            <person name="Zaremba-Niedzwiedzka K."/>
            <person name="Martijn J."/>
            <person name="Lind A.E."/>
            <person name="van Eijk R."/>
            <person name="Schleper C."/>
            <person name="Guy L."/>
            <person name="Ettema T.J."/>
        </authorList>
    </citation>
    <scope>NUCLEOTIDE SEQUENCE</scope>
</reference>
<sequence length="50" mass="6118">LDKRVADKTEIAKRNRAHGMLFNRKFKEESFNWQQEMREQAHVEIFPIDE</sequence>
<dbReference type="EMBL" id="LAZR01050586">
    <property type="protein sequence ID" value="KKK87030.1"/>
    <property type="molecule type" value="Genomic_DNA"/>
</dbReference>
<organism evidence="1">
    <name type="scientific">marine sediment metagenome</name>
    <dbReference type="NCBI Taxonomy" id="412755"/>
    <lineage>
        <taxon>unclassified sequences</taxon>
        <taxon>metagenomes</taxon>
        <taxon>ecological metagenomes</taxon>
    </lineage>
</organism>
<evidence type="ECO:0000313" key="1">
    <source>
        <dbReference type="EMBL" id="KKK87030.1"/>
    </source>
</evidence>
<feature type="non-terminal residue" evidence="1">
    <location>
        <position position="1"/>
    </location>
</feature>
<comment type="caution">
    <text evidence="1">The sequence shown here is derived from an EMBL/GenBank/DDBJ whole genome shotgun (WGS) entry which is preliminary data.</text>
</comment>
<name>A0A0F8ZLX4_9ZZZZ</name>
<dbReference type="Gene3D" id="1.10.4030.10">
    <property type="entry name" value="Porin chaperone SurA, peptide-binding domain"/>
    <property type="match status" value="1"/>
</dbReference>
<proteinExistence type="predicted"/>